<dbReference type="PROSITE" id="PS51379">
    <property type="entry name" value="4FE4S_FER_2"/>
    <property type="match status" value="1"/>
</dbReference>
<reference evidence="2 3" key="1">
    <citation type="journal article" date="2014" name="PLoS ONE">
        <title>Genome Sequence of Candidatus Nitrososphaera evergladensis from Group I.1b Enriched from Everglades Soil Reveals Novel Genomic Features of the Ammonia-Oxidizing Archaea.</title>
        <authorList>
            <person name="Zhalnina K.V."/>
            <person name="Dias R."/>
            <person name="Leonard M.T."/>
            <person name="Dorr de Quadros P."/>
            <person name="Camargo F.A."/>
            <person name="Drew J.C."/>
            <person name="Farmerie W.G."/>
            <person name="Daroub S.H."/>
            <person name="Triplett E.W."/>
        </authorList>
    </citation>
    <scope>NUCLEOTIDE SEQUENCE [LARGE SCALE GENOMIC DNA]</scope>
    <source>
        <strain evidence="2 3">SR1</strain>
    </source>
</reference>
<dbReference type="GO" id="GO:0016491">
    <property type="term" value="F:oxidoreductase activity"/>
    <property type="evidence" value="ECO:0007669"/>
    <property type="project" value="UniProtKB-KW"/>
</dbReference>
<dbReference type="HOGENOM" id="CLU_000422_3_3_2"/>
<dbReference type="GO" id="GO:0051536">
    <property type="term" value="F:iron-sulfur cluster binding"/>
    <property type="evidence" value="ECO:0007669"/>
    <property type="project" value="InterPro"/>
</dbReference>
<dbReference type="InterPro" id="IPR036188">
    <property type="entry name" value="FAD/NAD-bd_sf"/>
</dbReference>
<dbReference type="InterPro" id="IPR028261">
    <property type="entry name" value="DPD_II"/>
</dbReference>
<dbReference type="PANTHER" id="PTHR42783:SF3">
    <property type="entry name" value="GLUTAMATE SYNTHASE [NADPH] SMALL CHAIN-RELATED"/>
    <property type="match status" value="1"/>
</dbReference>
<feature type="domain" description="4Fe-4S ferredoxin-type" evidence="1">
    <location>
        <begin position="34"/>
        <end position="67"/>
    </location>
</feature>
<dbReference type="SUPFAM" id="SSF51971">
    <property type="entry name" value="Nucleotide-binding domain"/>
    <property type="match status" value="1"/>
</dbReference>
<dbReference type="Proteomes" id="UP000028194">
    <property type="component" value="Chromosome"/>
</dbReference>
<dbReference type="OrthoDB" id="27922at2157"/>
<dbReference type="Pfam" id="PF07992">
    <property type="entry name" value="Pyr_redox_2"/>
    <property type="match status" value="1"/>
</dbReference>
<dbReference type="Gene3D" id="3.50.50.60">
    <property type="entry name" value="FAD/NAD(P)-binding domain"/>
    <property type="match status" value="3"/>
</dbReference>
<protein>
    <submittedName>
        <fullName evidence="2">NADPH-dependent glutamate synthase beta chain-like oxidoreductase</fullName>
        <ecNumber evidence="2">1.8.1.-</ecNumber>
    </submittedName>
</protein>
<dbReference type="RefSeq" id="WP_148700235.1">
    <property type="nucleotide sequence ID" value="NZ_CP007174.1"/>
</dbReference>
<proteinExistence type="predicted"/>
<accession>A0A075MRM6</accession>
<dbReference type="SUPFAM" id="SSF46548">
    <property type="entry name" value="alpha-helical ferredoxin"/>
    <property type="match status" value="1"/>
</dbReference>
<dbReference type="Gene3D" id="1.10.1060.10">
    <property type="entry name" value="Alpha-helical ferredoxin"/>
    <property type="match status" value="1"/>
</dbReference>
<dbReference type="PANTHER" id="PTHR42783">
    <property type="entry name" value="GLUTAMATE SYNTHASE [NADPH] SMALL CHAIN"/>
    <property type="match status" value="1"/>
</dbReference>
<dbReference type="eggNOG" id="arCOG01292">
    <property type="taxonomic scope" value="Archaea"/>
</dbReference>
<evidence type="ECO:0000313" key="3">
    <source>
        <dbReference type="Proteomes" id="UP000028194"/>
    </source>
</evidence>
<dbReference type="InterPro" id="IPR009051">
    <property type="entry name" value="Helical_ferredxn"/>
</dbReference>
<evidence type="ECO:0000313" key="2">
    <source>
        <dbReference type="EMBL" id="AIF83472.1"/>
    </source>
</evidence>
<name>A0A075MRM6_9ARCH</name>
<dbReference type="Pfam" id="PF14691">
    <property type="entry name" value="Fer4_20"/>
    <property type="match status" value="1"/>
</dbReference>
<dbReference type="InterPro" id="IPR023753">
    <property type="entry name" value="FAD/NAD-binding_dom"/>
</dbReference>
<dbReference type="EMBL" id="CP007174">
    <property type="protein sequence ID" value="AIF83472.1"/>
    <property type="molecule type" value="Genomic_DNA"/>
</dbReference>
<keyword evidence="2" id="KW-0560">Oxidoreductase</keyword>
<evidence type="ECO:0000259" key="1">
    <source>
        <dbReference type="PROSITE" id="PS51379"/>
    </source>
</evidence>
<sequence>MVEPNRVGAFPFRKADAGERKTNFSEVQQPYSEEEVMQEAERCLLCGTPVCIDACPVLLDVRGMNEAAARGDFKTAYERIRETNPLLGVTARCCPQLQGLCEDACVLKWSGQPIGIGLIQRYVADWERKHRRQQQQLPSPSVSIEPDTGKKVAVIGAGPAGLAGSELLRRYGHKVTVYEASAMPGGTAWYGVPDYHLPKDVLLDEIEKIKAMGVDIRTGVTVGKDATLAQLLDENDAVLITTGCKDARDLDTPGSDLKGVLSGYDFLESVFSDGVGNYLKNPKYDLGTEIIVIGGGDTSLDCARTALRLTKGRGNVTVLCRQPETELHTDPIMLEEAKEEGVKFRFLVQARSFEGDSNGHVTAALIDSLRAGAPGGQSGKQKLEPIPDKEFKMPCSTVLVAIGRGPNSFLQKKAGIEMGKRNAIAVGDDHKTSVERVFAAGDVTSGETLIVKAMEKGRDGAQRVHEYLMHMEANHMSFYEKYYKERSYDRMLAGKEDKVMPPD</sequence>
<dbReference type="EC" id="1.8.1.-" evidence="2"/>
<dbReference type="AlphaFoldDB" id="A0A075MRM6"/>
<dbReference type="PRINTS" id="PR00419">
    <property type="entry name" value="ADXRDTASE"/>
</dbReference>
<keyword evidence="3" id="KW-1185">Reference proteome</keyword>
<organism evidence="2 3">
    <name type="scientific">Candidatus Nitrososphaera evergladensis SR1</name>
    <dbReference type="NCBI Taxonomy" id="1459636"/>
    <lineage>
        <taxon>Archaea</taxon>
        <taxon>Nitrososphaerota</taxon>
        <taxon>Nitrososphaeria</taxon>
        <taxon>Nitrososphaerales</taxon>
        <taxon>Nitrososphaeraceae</taxon>
        <taxon>Nitrososphaera</taxon>
    </lineage>
</organism>
<gene>
    <name evidence="2" type="ORF">NTE_01407</name>
</gene>
<dbReference type="KEGG" id="nev:NTE_01407"/>
<dbReference type="STRING" id="1459636.NTE_01407"/>
<dbReference type="GeneID" id="41597200"/>
<dbReference type="InterPro" id="IPR017896">
    <property type="entry name" value="4Fe4S_Fe-S-bd"/>
</dbReference>